<keyword evidence="8" id="KW-1185">Reference proteome</keyword>
<dbReference type="InterPro" id="IPR040800">
    <property type="entry name" value="MycE_N"/>
</dbReference>
<dbReference type="GO" id="GO:0017000">
    <property type="term" value="P:antibiotic biosynthetic process"/>
    <property type="evidence" value="ECO:0007669"/>
    <property type="project" value="UniProtKB-KW"/>
</dbReference>
<evidence type="ECO:0000256" key="4">
    <source>
        <dbReference type="ARBA" id="ARBA00022691"/>
    </source>
</evidence>
<name>A0A5N0VMV9_9PSEU</name>
<evidence type="ECO:0000256" key="5">
    <source>
        <dbReference type="ARBA" id="ARBA00023194"/>
    </source>
</evidence>
<keyword evidence="3" id="KW-0808">Transferase</keyword>
<keyword evidence="5" id="KW-0045">Antibiotic biosynthesis</keyword>
<dbReference type="RefSeq" id="WP_144748128.1">
    <property type="nucleotide sequence ID" value="NZ_VMNW02000002.1"/>
</dbReference>
<gene>
    <name evidence="7" type="ORF">FPZ12_002790</name>
</gene>
<dbReference type="Proteomes" id="UP000319769">
    <property type="component" value="Unassembled WGS sequence"/>
</dbReference>
<reference evidence="7" key="1">
    <citation type="submission" date="2019-09" db="EMBL/GenBank/DDBJ databases">
        <authorList>
            <person name="Teo W.F.A."/>
            <person name="Duangmal K."/>
        </authorList>
    </citation>
    <scope>NUCLEOTIDE SEQUENCE [LARGE SCALE GENOMIC DNA]</scope>
    <source>
        <strain evidence="7">K81G1</strain>
    </source>
</reference>
<comment type="caution">
    <text evidence="7">The sequence shown here is derived from an EMBL/GenBank/DDBJ whole genome shotgun (WGS) entry which is preliminary data.</text>
</comment>
<feature type="domain" description="Methyltransferase MycE N-terminal" evidence="6">
    <location>
        <begin position="5"/>
        <end position="109"/>
    </location>
</feature>
<dbReference type="Pfam" id="PF17843">
    <property type="entry name" value="MycE_N"/>
    <property type="match status" value="1"/>
</dbReference>
<protein>
    <submittedName>
        <fullName evidence="7">Class I SAM-dependent methyltransferase</fullName>
    </submittedName>
</protein>
<comment type="pathway">
    <text evidence="1">Antibiotic biosynthesis.</text>
</comment>
<dbReference type="EMBL" id="VMNW02000002">
    <property type="protein sequence ID" value="KAA9166500.1"/>
    <property type="molecule type" value="Genomic_DNA"/>
</dbReference>
<dbReference type="AlphaFoldDB" id="A0A5N0VMV9"/>
<keyword evidence="2 7" id="KW-0489">Methyltransferase</keyword>
<evidence type="ECO:0000313" key="7">
    <source>
        <dbReference type="EMBL" id="KAA9166500.1"/>
    </source>
</evidence>
<dbReference type="GO" id="GO:0008168">
    <property type="term" value="F:methyltransferase activity"/>
    <property type="evidence" value="ECO:0007669"/>
    <property type="project" value="UniProtKB-KW"/>
</dbReference>
<evidence type="ECO:0000256" key="1">
    <source>
        <dbReference type="ARBA" id="ARBA00004792"/>
    </source>
</evidence>
<evidence type="ECO:0000256" key="2">
    <source>
        <dbReference type="ARBA" id="ARBA00022603"/>
    </source>
</evidence>
<dbReference type="OrthoDB" id="9816424at2"/>
<proteinExistence type="predicted"/>
<dbReference type="InterPro" id="IPR029063">
    <property type="entry name" value="SAM-dependent_MTases_sf"/>
</dbReference>
<evidence type="ECO:0000259" key="6">
    <source>
        <dbReference type="Pfam" id="PF17843"/>
    </source>
</evidence>
<dbReference type="Gene3D" id="3.40.50.150">
    <property type="entry name" value="Vaccinia Virus protein VP39"/>
    <property type="match status" value="1"/>
</dbReference>
<keyword evidence="4" id="KW-0949">S-adenosyl-L-methionine</keyword>
<organism evidence="7 8">
    <name type="scientific">Amycolatopsis acidicola</name>
    <dbReference type="NCBI Taxonomy" id="2596893"/>
    <lineage>
        <taxon>Bacteria</taxon>
        <taxon>Bacillati</taxon>
        <taxon>Actinomycetota</taxon>
        <taxon>Actinomycetes</taxon>
        <taxon>Pseudonocardiales</taxon>
        <taxon>Pseudonocardiaceae</taxon>
        <taxon>Amycolatopsis</taxon>
    </lineage>
</organism>
<dbReference type="SUPFAM" id="SSF53335">
    <property type="entry name" value="S-adenosyl-L-methionine-dependent methyltransferases"/>
    <property type="match status" value="1"/>
</dbReference>
<accession>A0A5N0VMV9</accession>
<evidence type="ECO:0000256" key="3">
    <source>
        <dbReference type="ARBA" id="ARBA00022679"/>
    </source>
</evidence>
<evidence type="ECO:0000313" key="8">
    <source>
        <dbReference type="Proteomes" id="UP000319769"/>
    </source>
</evidence>
<sequence length="368" mass="40382">MAELIERLIAAGPAPDDAVAALVAELGLDKVAETLVGEILFRCPPSENTVPVAIALDVTHGAQRCRTVLRLARDEPIRETGSPDVQMVLEFTAADLVRRLFGPTGHRRAGDFRNAFLPSGVSQLDLMRPTSLATNTLLAGCGSHAVDLGSLAARYGSDKWASLHWYVPHYERHFARFRDQAVRVLEIGIGGEDHEPGGASLKMWKRYFHRGLVFGVDLFDKSVLDQPRLTTLVADQRVAGELTAIGERYGPFDVIIDDGSHVAEDIRTSFHALLPFLRDDGIYVIEDLQTSYLPEFGGATGEPHTAVGLVQQLVDGLHFREHGETVAPQPVQESITGLHVYHNLVFLEKGTNGEEGFPAWLRELLGDR</sequence>
<dbReference type="Gene3D" id="3.30.1050.30">
    <property type="match status" value="1"/>
</dbReference>
<dbReference type="GO" id="GO:0032259">
    <property type="term" value="P:methylation"/>
    <property type="evidence" value="ECO:0007669"/>
    <property type="project" value="UniProtKB-KW"/>
</dbReference>